<dbReference type="InterPro" id="IPR036388">
    <property type="entry name" value="WH-like_DNA-bd_sf"/>
</dbReference>
<proteinExistence type="predicted"/>
<name>A0A343TLE4_9EURY</name>
<dbReference type="RefSeq" id="WP_119819273.1">
    <property type="nucleotide sequence ID" value="NZ_CP025066.1"/>
</dbReference>
<evidence type="ECO:0000313" key="3">
    <source>
        <dbReference type="Proteomes" id="UP000263012"/>
    </source>
</evidence>
<organism evidence="2 3">
    <name type="scientific">Halalkaliarchaeum desulfuricum</name>
    <dbReference type="NCBI Taxonomy" id="2055893"/>
    <lineage>
        <taxon>Archaea</taxon>
        <taxon>Methanobacteriati</taxon>
        <taxon>Methanobacteriota</taxon>
        <taxon>Stenosarchaea group</taxon>
        <taxon>Halobacteria</taxon>
        <taxon>Halobacteriales</taxon>
        <taxon>Haloferacaceae</taxon>
        <taxon>Halalkaliarchaeum</taxon>
    </lineage>
</organism>
<keyword evidence="3" id="KW-1185">Reference proteome</keyword>
<dbReference type="OrthoDB" id="56053at2157"/>
<sequence>MALVDERKVQVLDYIHDNEPITGYDIASDKDNDIDYTQSYIYDVLGELEDEGMIEVADREPEGRKRVHYQLTENGRLLLEALDRIDP</sequence>
<dbReference type="InterPro" id="IPR054020">
    <property type="entry name" value="WHD_F93"/>
</dbReference>
<feature type="domain" description="F93 winged-helix" evidence="1">
    <location>
        <begin position="10"/>
        <end position="75"/>
    </location>
</feature>
<protein>
    <recommendedName>
        <fullName evidence="1">F93 winged-helix domain-containing protein</fullName>
    </recommendedName>
</protein>
<accession>A0A343TLE4</accession>
<gene>
    <name evidence="2" type="ORF">AArcSl_2293</name>
</gene>
<dbReference type="Proteomes" id="UP000263012">
    <property type="component" value="Chromosome"/>
</dbReference>
<dbReference type="EMBL" id="CP025066">
    <property type="protein sequence ID" value="AUX09916.1"/>
    <property type="molecule type" value="Genomic_DNA"/>
</dbReference>
<evidence type="ECO:0000259" key="1">
    <source>
        <dbReference type="Pfam" id="PF22194"/>
    </source>
</evidence>
<dbReference type="Pfam" id="PF22194">
    <property type="entry name" value="WHD_F93"/>
    <property type="match status" value="1"/>
</dbReference>
<dbReference type="SUPFAM" id="SSF46785">
    <property type="entry name" value="Winged helix' DNA-binding domain"/>
    <property type="match status" value="1"/>
</dbReference>
<dbReference type="InterPro" id="IPR036390">
    <property type="entry name" value="WH_DNA-bd_sf"/>
</dbReference>
<dbReference type="KEGG" id="hdf:AArcSl_2293"/>
<dbReference type="Gene3D" id="1.10.10.10">
    <property type="entry name" value="Winged helix-like DNA-binding domain superfamily/Winged helix DNA-binding domain"/>
    <property type="match status" value="1"/>
</dbReference>
<dbReference type="GeneID" id="95972826"/>
<evidence type="ECO:0000313" key="2">
    <source>
        <dbReference type="EMBL" id="AUX09916.1"/>
    </source>
</evidence>
<reference evidence="3" key="1">
    <citation type="submission" date="2017-11" db="EMBL/GenBank/DDBJ databases">
        <title>Phenotypic and genomic properties of facultatively anaerobic sulfur-reducing natronoarchaea from hypersaline soda lakes.</title>
        <authorList>
            <person name="Sorokin D.Y."/>
            <person name="Kublanov I.V."/>
            <person name="Roman P."/>
            <person name="Sinninghe Damste J.S."/>
            <person name="Golyshin P.N."/>
            <person name="Rojo D."/>
            <person name="Ciordia S."/>
            <person name="Mena M.D.C."/>
            <person name="Ferrer M."/>
            <person name="Messina E."/>
            <person name="Smedile F."/>
            <person name="La Spada G."/>
            <person name="La Cono V."/>
            <person name="Yakimov M.M."/>
        </authorList>
    </citation>
    <scope>NUCLEOTIDE SEQUENCE [LARGE SCALE GENOMIC DNA]</scope>
    <source>
        <strain evidence="3">AArc-Sl</strain>
    </source>
</reference>
<dbReference type="AlphaFoldDB" id="A0A343TLE4"/>